<dbReference type="GO" id="GO:0016853">
    <property type="term" value="F:isomerase activity"/>
    <property type="evidence" value="ECO:0007669"/>
    <property type="project" value="UniProtKB-KW"/>
</dbReference>
<protein>
    <submittedName>
        <fullName evidence="2">Enoyl-CoA hydratase/isomerase family protein</fullName>
    </submittedName>
</protein>
<dbReference type="PANTHER" id="PTHR42964:SF1">
    <property type="entry name" value="POLYKETIDE BIOSYNTHESIS ENOYL-COA HYDRATASE PKSH-RELATED"/>
    <property type="match status" value="1"/>
</dbReference>
<dbReference type="InterPro" id="IPR051683">
    <property type="entry name" value="Enoyl-CoA_Hydratase/Isomerase"/>
</dbReference>
<dbReference type="Proteomes" id="UP000255207">
    <property type="component" value="Unassembled WGS sequence"/>
</dbReference>
<proteinExistence type="inferred from homology"/>
<comment type="similarity">
    <text evidence="1">Belongs to the enoyl-CoA hydratase/isomerase family.</text>
</comment>
<keyword evidence="3" id="KW-1185">Reference proteome</keyword>
<dbReference type="Pfam" id="PF00378">
    <property type="entry name" value="ECH_1"/>
    <property type="match status" value="1"/>
</dbReference>
<comment type="caution">
    <text evidence="2">The sequence shown here is derived from an EMBL/GenBank/DDBJ whole genome shotgun (WGS) entry which is preliminary data.</text>
</comment>
<organism evidence="2 3">
    <name type="scientific">Bosea caraganae</name>
    <dbReference type="NCBI Taxonomy" id="2763117"/>
    <lineage>
        <taxon>Bacteria</taxon>
        <taxon>Pseudomonadati</taxon>
        <taxon>Pseudomonadota</taxon>
        <taxon>Alphaproteobacteria</taxon>
        <taxon>Hyphomicrobiales</taxon>
        <taxon>Boseaceae</taxon>
        <taxon>Bosea</taxon>
    </lineage>
</organism>
<keyword evidence="2" id="KW-0413">Isomerase</keyword>
<accession>A0A370LDA8</accession>
<dbReference type="EMBL" id="QQTP01000001">
    <property type="protein sequence ID" value="RDJ29830.1"/>
    <property type="molecule type" value="Genomic_DNA"/>
</dbReference>
<dbReference type="SUPFAM" id="SSF52096">
    <property type="entry name" value="ClpP/crotonase"/>
    <property type="match status" value="1"/>
</dbReference>
<reference evidence="3" key="1">
    <citation type="submission" date="2018-07" db="EMBL/GenBank/DDBJ databases">
        <authorList>
            <person name="Safronova V.I."/>
            <person name="Chirak E.R."/>
            <person name="Sazanova A.L."/>
        </authorList>
    </citation>
    <scope>NUCLEOTIDE SEQUENCE [LARGE SCALE GENOMIC DNA]</scope>
    <source>
        <strain evidence="3">RCAM04685</strain>
    </source>
</reference>
<dbReference type="InterPro" id="IPR029045">
    <property type="entry name" value="ClpP/crotonase-like_dom_sf"/>
</dbReference>
<evidence type="ECO:0000313" key="2">
    <source>
        <dbReference type="EMBL" id="RDJ29830.1"/>
    </source>
</evidence>
<evidence type="ECO:0000256" key="1">
    <source>
        <dbReference type="ARBA" id="ARBA00005254"/>
    </source>
</evidence>
<dbReference type="CDD" id="cd06558">
    <property type="entry name" value="crotonase-like"/>
    <property type="match status" value="1"/>
</dbReference>
<dbReference type="InterPro" id="IPR001753">
    <property type="entry name" value="Enoyl-CoA_hydra/iso"/>
</dbReference>
<dbReference type="AlphaFoldDB" id="A0A370LDA8"/>
<name>A0A370LDA8_9HYPH</name>
<dbReference type="RefSeq" id="WP_114827942.1">
    <property type="nucleotide sequence ID" value="NZ_QQTO01000019.1"/>
</dbReference>
<evidence type="ECO:0000313" key="3">
    <source>
        <dbReference type="Proteomes" id="UP000255207"/>
    </source>
</evidence>
<dbReference type="PANTHER" id="PTHR42964">
    <property type="entry name" value="ENOYL-COA HYDRATASE"/>
    <property type="match status" value="1"/>
</dbReference>
<sequence>MSGIEVERSASGIVTLWLSNPGRLNALSNQMVAGLVAEMTALAGDASCRAVVLRGRQGAFCAGRDLNDLAALQTAPPEEVERMYDLIEGMNRAIYFCPKPVVSVVERVALGIGTMIAGWADIVIAEETAKLGFPEVRHGIAPYGAVPSLLKLMRPRDAADLLLSGRTFDAHEAMRLGLVSRAVPAARLEQELEETLTAILAGKPGALEETKRFLRHCEELGYEDGIALATKNAKAKTGNAELKDGLGAYAGRRK</sequence>
<gene>
    <name evidence="2" type="ORF">DWE98_04695</name>
</gene>
<dbReference type="OrthoDB" id="7271016at2"/>
<dbReference type="Gene3D" id="3.90.226.10">
    <property type="entry name" value="2-enoyl-CoA Hydratase, Chain A, domain 1"/>
    <property type="match status" value="1"/>
</dbReference>